<protein>
    <submittedName>
        <fullName evidence="1">Uncharacterized protein</fullName>
    </submittedName>
</protein>
<dbReference type="Proteomes" id="UP000007033">
    <property type="component" value="Chromosome"/>
</dbReference>
<accession>E4SM69</accession>
<gene>
    <name evidence="1" type="ordered locus">LA2_02725</name>
</gene>
<name>E4SM69_LACAR</name>
<proteinExistence type="predicted"/>
<dbReference type="HOGENOM" id="CLU_3271686_0_0_9"/>
<reference evidence="1 2" key="1">
    <citation type="journal article" date="2011" name="J. Bacteriol.">
        <title>Genome sequence of Lactobacillus amylovorus GRL1112.</title>
        <authorList>
            <person name="Kant R."/>
            <person name="Paulin L."/>
            <person name="Alatalo E."/>
            <person name="de Vos W.M."/>
            <person name="Palva A."/>
        </authorList>
    </citation>
    <scope>NUCLEOTIDE SEQUENCE [LARGE SCALE GENOMIC DNA]</scope>
    <source>
        <strain evidence="1 2">GRL 1112</strain>
    </source>
</reference>
<evidence type="ECO:0000313" key="1">
    <source>
        <dbReference type="EMBL" id="ADQ58525.1"/>
    </source>
</evidence>
<organism evidence="1 2">
    <name type="scientific">Lactobacillus amylovorus (strain GRL 1112)</name>
    <dbReference type="NCBI Taxonomy" id="695560"/>
    <lineage>
        <taxon>Bacteria</taxon>
        <taxon>Bacillati</taxon>
        <taxon>Bacillota</taxon>
        <taxon>Bacilli</taxon>
        <taxon>Lactobacillales</taxon>
        <taxon>Lactobacillaceae</taxon>
        <taxon>Lactobacillus</taxon>
    </lineage>
</organism>
<dbReference type="KEGG" id="lam:LA2_02725"/>
<dbReference type="EMBL" id="CP002338">
    <property type="protein sequence ID" value="ADQ58525.1"/>
    <property type="molecule type" value="Genomic_DNA"/>
</dbReference>
<dbReference type="AlphaFoldDB" id="E4SM69"/>
<evidence type="ECO:0000313" key="2">
    <source>
        <dbReference type="Proteomes" id="UP000007033"/>
    </source>
</evidence>
<sequence length="41" mass="4591">MDFVYKDQAALTAALVQKLSPFGNVVKTSTRVMDKILIQLH</sequence>
<dbReference type="PATRIC" id="fig|695560.3.peg.543"/>